<comment type="caution">
    <text evidence="1">The sequence shown here is derived from an EMBL/GenBank/DDBJ whole genome shotgun (WGS) entry which is preliminary data.</text>
</comment>
<organism evidence="1 2">
    <name type="scientific">Mucuna pruriens</name>
    <name type="common">Velvet bean</name>
    <name type="synonym">Dolichos pruriens</name>
    <dbReference type="NCBI Taxonomy" id="157652"/>
    <lineage>
        <taxon>Eukaryota</taxon>
        <taxon>Viridiplantae</taxon>
        <taxon>Streptophyta</taxon>
        <taxon>Embryophyta</taxon>
        <taxon>Tracheophyta</taxon>
        <taxon>Spermatophyta</taxon>
        <taxon>Magnoliopsida</taxon>
        <taxon>eudicotyledons</taxon>
        <taxon>Gunneridae</taxon>
        <taxon>Pentapetalae</taxon>
        <taxon>rosids</taxon>
        <taxon>fabids</taxon>
        <taxon>Fabales</taxon>
        <taxon>Fabaceae</taxon>
        <taxon>Papilionoideae</taxon>
        <taxon>50 kb inversion clade</taxon>
        <taxon>NPAAA clade</taxon>
        <taxon>indigoferoid/millettioid clade</taxon>
        <taxon>Phaseoleae</taxon>
        <taxon>Mucuna</taxon>
    </lineage>
</organism>
<dbReference type="OrthoDB" id="1723222at2759"/>
<sequence>RLRRIHPKPSQSDSIAFESVLSQDRVGFVYVETKSDQSLPRVSRQSRSAIWHMTKPAKSEKYELRKEFSVSQKVLLFNSRLKLIADKLRSKCDGSFVVINVFPYAVVEVRDEANDNTFKVNGHQLKSYYEGPNLNSTMGEVEIITLIESVIPKDSPDEVLESPNA</sequence>
<dbReference type="EMBL" id="QJKJ01011381">
    <property type="protein sequence ID" value="RDX71309.1"/>
    <property type="molecule type" value="Genomic_DNA"/>
</dbReference>
<reference evidence="1" key="1">
    <citation type="submission" date="2018-05" db="EMBL/GenBank/DDBJ databases">
        <title>Draft genome of Mucuna pruriens seed.</title>
        <authorList>
            <person name="Nnadi N.E."/>
            <person name="Vos R."/>
            <person name="Hasami M.H."/>
            <person name="Devisetty U.K."/>
            <person name="Aguiy J.C."/>
        </authorList>
    </citation>
    <scope>NUCLEOTIDE SEQUENCE [LARGE SCALE GENOMIC DNA]</scope>
    <source>
        <strain evidence="1">JCA_2017</strain>
    </source>
</reference>
<feature type="non-terminal residue" evidence="1">
    <location>
        <position position="165"/>
    </location>
</feature>
<keyword evidence="2" id="KW-1185">Reference proteome</keyword>
<feature type="non-terminal residue" evidence="1">
    <location>
        <position position="1"/>
    </location>
</feature>
<protein>
    <submittedName>
        <fullName evidence="1">Uncharacterized protein</fullName>
    </submittedName>
</protein>
<proteinExistence type="predicted"/>
<name>A0A371EZ75_MUCPR</name>
<gene>
    <name evidence="1" type="ORF">CR513_49364</name>
</gene>
<evidence type="ECO:0000313" key="1">
    <source>
        <dbReference type="EMBL" id="RDX71309.1"/>
    </source>
</evidence>
<accession>A0A371EZ75</accession>
<dbReference type="AlphaFoldDB" id="A0A371EZ75"/>
<evidence type="ECO:0000313" key="2">
    <source>
        <dbReference type="Proteomes" id="UP000257109"/>
    </source>
</evidence>
<dbReference type="Proteomes" id="UP000257109">
    <property type="component" value="Unassembled WGS sequence"/>
</dbReference>